<evidence type="ECO:0000259" key="4">
    <source>
        <dbReference type="Pfam" id="PF00808"/>
    </source>
</evidence>
<proteinExistence type="predicted"/>
<evidence type="ECO:0000313" key="5">
    <source>
        <dbReference type="EMBL" id="KAJ3429246.1"/>
    </source>
</evidence>
<dbReference type="CDD" id="cd22906">
    <property type="entry name" value="HFD_DRAP1"/>
    <property type="match status" value="1"/>
</dbReference>
<dbReference type="InterPro" id="IPR009072">
    <property type="entry name" value="Histone-fold"/>
</dbReference>
<gene>
    <name evidence="5" type="ORF">M0812_24590</name>
</gene>
<dbReference type="InterPro" id="IPR003958">
    <property type="entry name" value="CBFA_NFYB_domain"/>
</dbReference>
<sequence>MSKREPRKSTIKKFKTKFPASKIKKIMHSNEEIGKVSNISIALVSISAELFLKDLIENSTTTVKERKILNVDSLINCIETNQNFDFLIPIAKKFRKKQLNSQKEKEKEKQNNKRRKTNNHNSSKQNSNSVTKEKKN</sequence>
<evidence type="ECO:0000256" key="3">
    <source>
        <dbReference type="SAM" id="MobiDB-lite"/>
    </source>
</evidence>
<accession>A0AAV7YK47</accession>
<dbReference type="EMBL" id="JANTQA010000057">
    <property type="protein sequence ID" value="KAJ3429246.1"/>
    <property type="molecule type" value="Genomic_DNA"/>
</dbReference>
<evidence type="ECO:0000313" key="6">
    <source>
        <dbReference type="Proteomes" id="UP001146793"/>
    </source>
</evidence>
<name>A0AAV7YK47_9EUKA</name>
<protein>
    <submittedName>
        <fullName evidence="5">Dr1-associated corepressor</fullName>
    </submittedName>
</protein>
<dbReference type="AlphaFoldDB" id="A0AAV7YK47"/>
<feature type="compositionally biased region" description="Low complexity" evidence="3">
    <location>
        <begin position="119"/>
        <end position="129"/>
    </location>
</feature>
<dbReference type="Proteomes" id="UP001146793">
    <property type="component" value="Unassembled WGS sequence"/>
</dbReference>
<dbReference type="Gene3D" id="1.10.20.10">
    <property type="entry name" value="Histone, subunit A"/>
    <property type="match status" value="1"/>
</dbReference>
<comment type="subcellular location">
    <subcellularLocation>
        <location evidence="1">Nucleus</location>
    </subcellularLocation>
</comment>
<dbReference type="GO" id="GO:0005634">
    <property type="term" value="C:nucleus"/>
    <property type="evidence" value="ECO:0007669"/>
    <property type="project" value="UniProtKB-SubCell"/>
</dbReference>
<dbReference type="PANTHER" id="PTHR10252">
    <property type="entry name" value="HISTONE-LIKE TRANSCRIPTION FACTOR CCAAT-RELATED"/>
    <property type="match status" value="1"/>
</dbReference>
<dbReference type="GO" id="GO:0046982">
    <property type="term" value="F:protein heterodimerization activity"/>
    <property type="evidence" value="ECO:0007669"/>
    <property type="project" value="InterPro"/>
</dbReference>
<dbReference type="GO" id="GO:0001046">
    <property type="term" value="F:core promoter sequence-specific DNA binding"/>
    <property type="evidence" value="ECO:0007669"/>
    <property type="project" value="TreeGrafter"/>
</dbReference>
<reference evidence="5" key="1">
    <citation type="submission" date="2022-08" db="EMBL/GenBank/DDBJ databases">
        <title>Novel sulphate-reducing endosymbionts in the free-living metamonad Anaeramoeba.</title>
        <authorList>
            <person name="Jerlstrom-Hultqvist J."/>
            <person name="Cepicka I."/>
            <person name="Gallot-Lavallee L."/>
            <person name="Salas-Leiva D."/>
            <person name="Curtis B.A."/>
            <person name="Zahonova K."/>
            <person name="Pipaliya S."/>
            <person name="Dacks J."/>
            <person name="Roger A.J."/>
        </authorList>
    </citation>
    <scope>NUCLEOTIDE SEQUENCE</scope>
    <source>
        <strain evidence="5">Busselton2</strain>
    </source>
</reference>
<keyword evidence="2" id="KW-0539">Nucleus</keyword>
<organism evidence="5 6">
    <name type="scientific">Anaeramoeba flamelloides</name>
    <dbReference type="NCBI Taxonomy" id="1746091"/>
    <lineage>
        <taxon>Eukaryota</taxon>
        <taxon>Metamonada</taxon>
        <taxon>Anaeramoebidae</taxon>
        <taxon>Anaeramoeba</taxon>
    </lineage>
</organism>
<feature type="compositionally biased region" description="Basic and acidic residues" evidence="3">
    <location>
        <begin position="102"/>
        <end position="111"/>
    </location>
</feature>
<dbReference type="Pfam" id="PF00808">
    <property type="entry name" value="CBFD_NFYB_HMF"/>
    <property type="match status" value="1"/>
</dbReference>
<evidence type="ECO:0000256" key="1">
    <source>
        <dbReference type="ARBA" id="ARBA00004123"/>
    </source>
</evidence>
<comment type="caution">
    <text evidence="5">The sequence shown here is derived from an EMBL/GenBank/DDBJ whole genome shotgun (WGS) entry which is preliminary data.</text>
</comment>
<dbReference type="InterPro" id="IPR050568">
    <property type="entry name" value="Transcr_DNA_Rep_Reg"/>
</dbReference>
<dbReference type="GO" id="GO:0016251">
    <property type="term" value="F:RNA polymerase II general transcription initiation factor activity"/>
    <property type="evidence" value="ECO:0007669"/>
    <property type="project" value="TreeGrafter"/>
</dbReference>
<evidence type="ECO:0000256" key="2">
    <source>
        <dbReference type="ARBA" id="ARBA00023242"/>
    </source>
</evidence>
<dbReference type="PANTHER" id="PTHR10252:SF5">
    <property type="entry name" value="DR1-ASSOCIATED COREPRESSOR"/>
    <property type="match status" value="1"/>
</dbReference>
<dbReference type="SUPFAM" id="SSF47113">
    <property type="entry name" value="Histone-fold"/>
    <property type="match status" value="1"/>
</dbReference>
<feature type="region of interest" description="Disordered" evidence="3">
    <location>
        <begin position="96"/>
        <end position="136"/>
    </location>
</feature>
<feature type="domain" description="Transcription factor CBF/NF-Y/archaeal histone" evidence="4">
    <location>
        <begin position="17"/>
        <end position="77"/>
    </location>
</feature>